<proteinExistence type="predicted"/>
<comment type="caution">
    <text evidence="1">The sequence shown here is derived from an EMBL/GenBank/DDBJ whole genome shotgun (WGS) entry which is preliminary data.</text>
</comment>
<sequence>MEAMRLARLVFRYMFMLVSGLSVVNASGGIKLGLTHDRKRSLFPMMREREVTSARQPPLELLP</sequence>
<reference evidence="1 2" key="1">
    <citation type="submission" date="2024-01" db="EMBL/GenBank/DDBJ databases">
        <authorList>
            <person name="Waweru B."/>
        </authorList>
    </citation>
    <scope>NUCLEOTIDE SEQUENCE [LARGE SCALE GENOMIC DNA]</scope>
</reference>
<name>A0AAV1RL06_9ROSI</name>
<evidence type="ECO:0000313" key="1">
    <source>
        <dbReference type="EMBL" id="CAK7336441.1"/>
    </source>
</evidence>
<dbReference type="AlphaFoldDB" id="A0AAV1RL06"/>
<keyword evidence="2" id="KW-1185">Reference proteome</keyword>
<protein>
    <submittedName>
        <fullName evidence="1">Uncharacterized protein</fullName>
    </submittedName>
</protein>
<gene>
    <name evidence="1" type="ORF">DCAF_LOCUS11449</name>
</gene>
<dbReference type="EMBL" id="CAWUPB010000994">
    <property type="protein sequence ID" value="CAK7336441.1"/>
    <property type="molecule type" value="Genomic_DNA"/>
</dbReference>
<evidence type="ECO:0000313" key="2">
    <source>
        <dbReference type="Proteomes" id="UP001314170"/>
    </source>
</evidence>
<dbReference type="Proteomes" id="UP001314170">
    <property type="component" value="Unassembled WGS sequence"/>
</dbReference>
<organism evidence="1 2">
    <name type="scientific">Dovyalis caffra</name>
    <dbReference type="NCBI Taxonomy" id="77055"/>
    <lineage>
        <taxon>Eukaryota</taxon>
        <taxon>Viridiplantae</taxon>
        <taxon>Streptophyta</taxon>
        <taxon>Embryophyta</taxon>
        <taxon>Tracheophyta</taxon>
        <taxon>Spermatophyta</taxon>
        <taxon>Magnoliopsida</taxon>
        <taxon>eudicotyledons</taxon>
        <taxon>Gunneridae</taxon>
        <taxon>Pentapetalae</taxon>
        <taxon>rosids</taxon>
        <taxon>fabids</taxon>
        <taxon>Malpighiales</taxon>
        <taxon>Salicaceae</taxon>
        <taxon>Flacourtieae</taxon>
        <taxon>Dovyalis</taxon>
    </lineage>
</organism>
<accession>A0AAV1RL06</accession>